<organism evidence="1 2">
    <name type="scientific">Capsaspora owczarzaki (strain ATCC 30864)</name>
    <dbReference type="NCBI Taxonomy" id="595528"/>
    <lineage>
        <taxon>Eukaryota</taxon>
        <taxon>Filasterea</taxon>
        <taxon>Capsaspora</taxon>
    </lineage>
</organism>
<protein>
    <submittedName>
        <fullName evidence="1">Uncharacterized protein</fullName>
    </submittedName>
</protein>
<dbReference type="InParanoid" id="A0A0D2WMN6"/>
<keyword evidence="2" id="KW-1185">Reference proteome</keyword>
<dbReference type="AlphaFoldDB" id="A0A0D2WMN6"/>
<accession>A0A0D2WMN6</accession>
<evidence type="ECO:0000313" key="1">
    <source>
        <dbReference type="EMBL" id="KJE91478.1"/>
    </source>
</evidence>
<dbReference type="Proteomes" id="UP000008743">
    <property type="component" value="Unassembled WGS sequence"/>
</dbReference>
<sequence>MSDADFFEELQADYPVITIQRFTIQRFTQACFCHNCCIIGDVNHIDHMLQLLFWTKYHARPHPQNVSVATSSSIRQASTNS</sequence>
<gene>
    <name evidence="1" type="ORF">CAOG_009568</name>
</gene>
<proteinExistence type="predicted"/>
<dbReference type="EMBL" id="KE346362">
    <property type="protein sequence ID" value="KJE91478.1"/>
    <property type="molecule type" value="Genomic_DNA"/>
</dbReference>
<name>A0A0D2WMN6_CAPO3</name>
<evidence type="ECO:0000313" key="2">
    <source>
        <dbReference type="Proteomes" id="UP000008743"/>
    </source>
</evidence>
<reference evidence="2" key="1">
    <citation type="submission" date="2011-02" db="EMBL/GenBank/DDBJ databases">
        <title>The Genome Sequence of Capsaspora owczarzaki ATCC 30864.</title>
        <authorList>
            <person name="Russ C."/>
            <person name="Cuomo C."/>
            <person name="Burger G."/>
            <person name="Gray M.W."/>
            <person name="Holland P.W.H."/>
            <person name="King N."/>
            <person name="Lang F.B.F."/>
            <person name="Roger A.J."/>
            <person name="Ruiz-Trillo I."/>
            <person name="Young S.K."/>
            <person name="Zeng Q."/>
            <person name="Gargeya S."/>
            <person name="Alvarado L."/>
            <person name="Berlin A."/>
            <person name="Chapman S.B."/>
            <person name="Chen Z."/>
            <person name="Freedman E."/>
            <person name="Gellesch M."/>
            <person name="Goldberg J."/>
            <person name="Griggs A."/>
            <person name="Gujja S."/>
            <person name="Heilman E."/>
            <person name="Heiman D."/>
            <person name="Howarth C."/>
            <person name="Mehta T."/>
            <person name="Neiman D."/>
            <person name="Pearson M."/>
            <person name="Roberts A."/>
            <person name="Saif S."/>
            <person name="Shea T."/>
            <person name="Shenoy N."/>
            <person name="Sisk P."/>
            <person name="Stolte C."/>
            <person name="Sykes S."/>
            <person name="White J."/>
            <person name="Yandava C."/>
            <person name="Haas B."/>
            <person name="Nusbaum C."/>
            <person name="Birren B."/>
        </authorList>
    </citation>
    <scope>NUCLEOTIDE SEQUENCE</scope>
    <source>
        <strain evidence="2">ATCC 30864</strain>
    </source>
</reference>